<accession>A0A1G7WXT0</accession>
<feature type="transmembrane region" description="Helical" evidence="9">
    <location>
        <begin position="28"/>
        <end position="44"/>
    </location>
</feature>
<dbReference type="GO" id="GO:0015297">
    <property type="term" value="F:antiporter activity"/>
    <property type="evidence" value="ECO:0007669"/>
    <property type="project" value="UniProtKB-KW"/>
</dbReference>
<feature type="transmembrane region" description="Helical" evidence="9">
    <location>
        <begin position="107"/>
        <end position="128"/>
    </location>
</feature>
<feature type="domain" description="Na+/H+ antiporter NhaC-like C-terminal" evidence="10">
    <location>
        <begin position="215"/>
        <end position="413"/>
    </location>
</feature>
<comment type="similarity">
    <text evidence="8">Belongs to the NhaC Na(+)/H(+) (TC 2.A.35) antiporter family.</text>
</comment>
<keyword evidence="4" id="KW-1003">Cell membrane</keyword>
<evidence type="ECO:0000313" key="11">
    <source>
        <dbReference type="EMBL" id="SDG76120.1"/>
    </source>
</evidence>
<dbReference type="RefSeq" id="WP_091817551.1">
    <property type="nucleotide sequence ID" value="NZ_FNCQ01000009.1"/>
</dbReference>
<feature type="domain" description="Na+/H+ antiporter NhaC-like C-terminal" evidence="10">
    <location>
        <begin position="12"/>
        <end position="204"/>
    </location>
</feature>
<dbReference type="Proteomes" id="UP000198779">
    <property type="component" value="Unassembled WGS sequence"/>
</dbReference>
<protein>
    <submittedName>
        <fullName evidence="11">Na+/H+ antiporter NhaC</fullName>
    </submittedName>
</protein>
<evidence type="ECO:0000256" key="6">
    <source>
        <dbReference type="ARBA" id="ARBA00022989"/>
    </source>
</evidence>
<dbReference type="GO" id="GO:0005886">
    <property type="term" value="C:plasma membrane"/>
    <property type="evidence" value="ECO:0007669"/>
    <property type="project" value="UniProtKB-SubCell"/>
</dbReference>
<feature type="transmembrane region" description="Helical" evidence="9">
    <location>
        <begin position="219"/>
        <end position="251"/>
    </location>
</feature>
<gene>
    <name evidence="11" type="ORF">SAMN04487901_10914</name>
</gene>
<sequence>MKALSPLIVFLVLYLVTSIVAQDFYKVPIAVAFLVSSVYSLLTVKGTMNERINIFAKGAGNPTMVLMLAIFILAGAFAAAAKTMGAVDATVNLALNYLPEQAILPGIFLASCFISLSIGTSCGTIAALTPLAVGIAQQSGISIPMMVGLVVGGTYFGDNLSFISDTTIVATQTQGCNMKDKFHVNIRIVAPVALLMLVVYFFLGTSLNTSAEVGEVNFWLVLPYLAVVILAVCGINVLLTLTIGIILTGIIGISHGTYDLFGWFSAMNEGMMGMSELIIVTILAGGMLEIIRHNGGINLIIKALTRNINGTRGGEMSIAVLTCLVNICTANNTVAIITTGPIAKDVAKRFGIDPRKSASILDTASCFTQGLLPYGAQVLIAAGLSGLNPIAIIPHLFYPMLIGIALVLAILFRYPRKYS</sequence>
<feature type="transmembrane region" description="Helical" evidence="9">
    <location>
        <begin position="188"/>
        <end position="207"/>
    </location>
</feature>
<organism evidence="11 12">
    <name type="scientific">Prevotella communis</name>
    <dbReference type="NCBI Taxonomy" id="2913614"/>
    <lineage>
        <taxon>Bacteria</taxon>
        <taxon>Pseudomonadati</taxon>
        <taxon>Bacteroidota</taxon>
        <taxon>Bacteroidia</taxon>
        <taxon>Bacteroidales</taxon>
        <taxon>Prevotellaceae</taxon>
        <taxon>Prevotella</taxon>
    </lineage>
</organism>
<evidence type="ECO:0000256" key="8">
    <source>
        <dbReference type="ARBA" id="ARBA00038435"/>
    </source>
</evidence>
<comment type="subcellular location">
    <subcellularLocation>
        <location evidence="1">Cell membrane</location>
        <topology evidence="1">Multi-pass membrane protein</topology>
    </subcellularLocation>
</comment>
<dbReference type="STRING" id="645274.SAMN04487901_10914"/>
<dbReference type="EMBL" id="FNCQ01000009">
    <property type="protein sequence ID" value="SDG76120.1"/>
    <property type="molecule type" value="Genomic_DNA"/>
</dbReference>
<keyword evidence="6 9" id="KW-1133">Transmembrane helix</keyword>
<keyword evidence="12" id="KW-1185">Reference proteome</keyword>
<evidence type="ECO:0000256" key="7">
    <source>
        <dbReference type="ARBA" id="ARBA00023136"/>
    </source>
</evidence>
<evidence type="ECO:0000256" key="5">
    <source>
        <dbReference type="ARBA" id="ARBA00022692"/>
    </source>
</evidence>
<evidence type="ECO:0000256" key="4">
    <source>
        <dbReference type="ARBA" id="ARBA00022475"/>
    </source>
</evidence>
<evidence type="ECO:0000256" key="3">
    <source>
        <dbReference type="ARBA" id="ARBA00022449"/>
    </source>
</evidence>
<keyword evidence="3" id="KW-0050">Antiport</keyword>
<dbReference type="PANTHER" id="PTHR33451">
    <property type="entry name" value="MALATE-2H(+)/NA(+)-LACTATE ANTIPORTER"/>
    <property type="match status" value="1"/>
</dbReference>
<evidence type="ECO:0000256" key="9">
    <source>
        <dbReference type="SAM" id="Phobius"/>
    </source>
</evidence>
<feature type="transmembrane region" description="Helical" evidence="9">
    <location>
        <begin position="65"/>
        <end position="87"/>
    </location>
</feature>
<dbReference type="Pfam" id="PF03553">
    <property type="entry name" value="Na_H_antiporter"/>
    <property type="match status" value="2"/>
</dbReference>
<name>A0A1G7WXT0_9BACT</name>
<dbReference type="InterPro" id="IPR052180">
    <property type="entry name" value="NhaC_Na-H+_Antiporter"/>
</dbReference>
<dbReference type="AlphaFoldDB" id="A0A1G7WXT0"/>
<keyword evidence="5 9" id="KW-0812">Transmembrane</keyword>
<evidence type="ECO:0000313" key="12">
    <source>
        <dbReference type="Proteomes" id="UP000198779"/>
    </source>
</evidence>
<evidence type="ECO:0000256" key="1">
    <source>
        <dbReference type="ARBA" id="ARBA00004651"/>
    </source>
</evidence>
<evidence type="ECO:0000259" key="10">
    <source>
        <dbReference type="Pfam" id="PF03553"/>
    </source>
</evidence>
<proteinExistence type="inferred from homology"/>
<feature type="transmembrane region" description="Helical" evidence="9">
    <location>
        <begin position="396"/>
        <end position="414"/>
    </location>
</feature>
<keyword evidence="7 9" id="KW-0472">Membrane</keyword>
<dbReference type="InterPro" id="IPR018461">
    <property type="entry name" value="Na/H_Antiport_NhaC-like_C"/>
</dbReference>
<keyword evidence="2" id="KW-0813">Transport</keyword>
<reference evidence="12" key="1">
    <citation type="submission" date="2016-10" db="EMBL/GenBank/DDBJ databases">
        <authorList>
            <person name="Varghese N."/>
            <person name="Submissions S."/>
        </authorList>
    </citation>
    <scope>NUCLEOTIDE SEQUENCE [LARGE SCALE GENOMIC DNA]</scope>
    <source>
        <strain evidence="12">BP1-148</strain>
    </source>
</reference>
<dbReference type="PANTHER" id="PTHR33451:SF5">
    <property type="entry name" value="NA+_H+ ANTIPORTER"/>
    <property type="match status" value="1"/>
</dbReference>
<evidence type="ECO:0000256" key="2">
    <source>
        <dbReference type="ARBA" id="ARBA00022448"/>
    </source>
</evidence>
<feature type="transmembrane region" description="Helical" evidence="9">
    <location>
        <begin position="271"/>
        <end position="291"/>
    </location>
</feature>